<organism evidence="3 4">
    <name type="scientific">Neolecta irregularis (strain DAH-3)</name>
    <dbReference type="NCBI Taxonomy" id="1198029"/>
    <lineage>
        <taxon>Eukaryota</taxon>
        <taxon>Fungi</taxon>
        <taxon>Dikarya</taxon>
        <taxon>Ascomycota</taxon>
        <taxon>Taphrinomycotina</taxon>
        <taxon>Neolectales</taxon>
        <taxon>Neolectaceae</taxon>
        <taxon>Neolecta</taxon>
    </lineage>
</organism>
<feature type="domain" description="Trafficking protein particle complex subunit 13 middle" evidence="2">
    <location>
        <begin position="178"/>
        <end position="270"/>
    </location>
</feature>
<gene>
    <name evidence="3" type="ORF">NEOLI_001361</name>
</gene>
<dbReference type="OrthoDB" id="10250284at2759"/>
<evidence type="ECO:0000313" key="4">
    <source>
        <dbReference type="Proteomes" id="UP000186594"/>
    </source>
</evidence>
<keyword evidence="4" id="KW-1185">Reference proteome</keyword>
<dbReference type="Pfam" id="PF06159">
    <property type="entry name" value="TRAPPC13_N"/>
    <property type="match status" value="1"/>
</dbReference>
<dbReference type="EMBL" id="LXFE01003900">
    <property type="protein sequence ID" value="OLL22107.1"/>
    <property type="molecule type" value="Genomic_DNA"/>
</dbReference>
<evidence type="ECO:0000259" key="1">
    <source>
        <dbReference type="Pfam" id="PF06159"/>
    </source>
</evidence>
<sequence length="275" mass="30413">MDSTAPSHPDPHSLSLKVMRISQPLLAIRAPLPTTSSSALNELLTFDPILAQTHLPQEFGTIYVGQTFSTYICINNDSKDNVDGIIVSAELQDSLTKVLLLDTEKSFQLQGGASKEQIVSHEISEAGPHVLSVTLTYQTPISNDQSRHRSFRKLYKFSTKPSLNVRSKSLRYPLSDELKILVVTQIINVTDDAINLYDVLFIPTESWTTQDLNCDANGKKLMEVVLPGDIIQYMFLLRGGSGQGRLELGKIGIGWRGPMGERGRLSSMMISAHLE</sequence>
<evidence type="ECO:0000313" key="3">
    <source>
        <dbReference type="EMBL" id="OLL22107.1"/>
    </source>
</evidence>
<proteinExistence type="predicted"/>
<dbReference type="Pfam" id="PF23647">
    <property type="entry name" value="TRAPPC13_M"/>
    <property type="match status" value="1"/>
</dbReference>
<protein>
    <submittedName>
        <fullName evidence="3">Putative trafficking protein particle complex subunit 13</fullName>
    </submittedName>
</protein>
<name>A0A1U7LHI0_NEOID</name>
<dbReference type="STRING" id="1198029.A0A1U7LHI0"/>
<feature type="domain" description="Trafficking protein particle complex subunit 13 N-terminal" evidence="1">
    <location>
        <begin position="12"/>
        <end position="158"/>
    </location>
</feature>
<dbReference type="PANTHER" id="PTHR13134:SF3">
    <property type="entry name" value="TRAFFICKING PROTEIN PARTICLE COMPLEX SUBUNIT 13"/>
    <property type="match status" value="1"/>
</dbReference>
<dbReference type="InterPro" id="IPR055429">
    <property type="entry name" value="TRAPPC13_M"/>
</dbReference>
<dbReference type="Proteomes" id="UP000186594">
    <property type="component" value="Unassembled WGS sequence"/>
</dbReference>
<dbReference type="AlphaFoldDB" id="A0A1U7LHI0"/>
<comment type="caution">
    <text evidence="3">The sequence shown here is derived from an EMBL/GenBank/DDBJ whole genome shotgun (WGS) entry which is preliminary data.</text>
</comment>
<dbReference type="OMA" id="YLCVHNG"/>
<dbReference type="PANTHER" id="PTHR13134">
    <property type="entry name" value="TRAFFICKING PROTEIN PARTICLE COMPLEX SUBUNIT 13"/>
    <property type="match status" value="1"/>
</dbReference>
<dbReference type="InterPro" id="IPR055427">
    <property type="entry name" value="TRAPPC13_N"/>
</dbReference>
<evidence type="ECO:0000259" key="2">
    <source>
        <dbReference type="Pfam" id="PF23647"/>
    </source>
</evidence>
<dbReference type="InterPro" id="IPR010378">
    <property type="entry name" value="TRAPPC13"/>
</dbReference>
<reference evidence="3 4" key="1">
    <citation type="submission" date="2016-04" db="EMBL/GenBank/DDBJ databases">
        <title>Evolutionary innovation and constraint leading to complex multicellularity in the Ascomycota.</title>
        <authorList>
            <person name="Cisse O."/>
            <person name="Nguyen A."/>
            <person name="Hewitt D.A."/>
            <person name="Jedd G."/>
            <person name="Stajich J.E."/>
        </authorList>
    </citation>
    <scope>NUCLEOTIDE SEQUENCE [LARGE SCALE GENOMIC DNA]</scope>
    <source>
        <strain evidence="3 4">DAH-3</strain>
    </source>
</reference>
<dbReference type="GO" id="GO:1990072">
    <property type="term" value="C:TRAPPIII protein complex"/>
    <property type="evidence" value="ECO:0007669"/>
    <property type="project" value="TreeGrafter"/>
</dbReference>
<accession>A0A1U7LHI0</accession>